<dbReference type="RefSeq" id="WP_071137718.1">
    <property type="nucleotide sequence ID" value="NZ_JBASDY010000100.1"/>
</dbReference>
<evidence type="ECO:0008006" key="4">
    <source>
        <dbReference type="Google" id="ProtNLM"/>
    </source>
</evidence>
<feature type="transmembrane region" description="Helical" evidence="1">
    <location>
        <begin position="66"/>
        <end position="86"/>
    </location>
</feature>
<dbReference type="InterPro" id="IPR021279">
    <property type="entry name" value="DUF2721"/>
</dbReference>
<name>A0A1G4GA81_9BACT</name>
<evidence type="ECO:0000313" key="2">
    <source>
        <dbReference type="EMBL" id="SCM59427.1"/>
    </source>
</evidence>
<dbReference type="Pfam" id="PF11026">
    <property type="entry name" value="DUF2721"/>
    <property type="match status" value="1"/>
</dbReference>
<reference evidence="2 3" key="1">
    <citation type="submission" date="2016-08" db="EMBL/GenBank/DDBJ databases">
        <authorList>
            <person name="Seilhamer J.J."/>
        </authorList>
    </citation>
    <scope>NUCLEOTIDE SEQUENCE [LARGE SCALE GENOMIC DNA]</scope>
    <source>
        <strain evidence="2">ING2-E5A</strain>
    </source>
</reference>
<keyword evidence="1" id="KW-0472">Membrane</keyword>
<keyword evidence="3" id="KW-1185">Reference proteome</keyword>
<dbReference type="STRING" id="1642646.ING2E5A_2631"/>
<dbReference type="EMBL" id="LT608328">
    <property type="protein sequence ID" value="SCM59427.1"/>
    <property type="molecule type" value="Genomic_DNA"/>
</dbReference>
<dbReference type="KEGG" id="pmuc:ING2E5A_2631"/>
<sequence length="133" mass="15234">MEQLSLTTPSLLFSAISLLMLAYTNRFLSYAQLVRNLKEKLTEDKSAVALPQIANLRKRLTLIQSMQIFGIMSLLLCVVSMFFIYIRMYNAAGYIFGIAMILLIISLAICVREIQISMRSLNLHLHDMEEIEK</sequence>
<feature type="transmembrane region" description="Helical" evidence="1">
    <location>
        <begin position="92"/>
        <end position="111"/>
    </location>
</feature>
<accession>A0A1G4GA81</accession>
<evidence type="ECO:0000313" key="3">
    <source>
        <dbReference type="Proteomes" id="UP000178485"/>
    </source>
</evidence>
<keyword evidence="1" id="KW-0812">Transmembrane</keyword>
<dbReference type="Proteomes" id="UP000178485">
    <property type="component" value="Chromosome i"/>
</dbReference>
<feature type="transmembrane region" description="Helical" evidence="1">
    <location>
        <begin position="6"/>
        <end position="28"/>
    </location>
</feature>
<evidence type="ECO:0000256" key="1">
    <source>
        <dbReference type="SAM" id="Phobius"/>
    </source>
</evidence>
<protein>
    <recommendedName>
        <fullName evidence="4">DUF2721 domain-containing protein</fullName>
    </recommendedName>
</protein>
<proteinExistence type="predicted"/>
<keyword evidence="1" id="KW-1133">Transmembrane helix</keyword>
<gene>
    <name evidence="2" type="ORF">ING2E5A_2631</name>
</gene>
<dbReference type="AlphaFoldDB" id="A0A1G4GA81"/>
<organism evidence="2 3">
    <name type="scientific">Petrimonas mucosa</name>
    <dbReference type="NCBI Taxonomy" id="1642646"/>
    <lineage>
        <taxon>Bacteria</taxon>
        <taxon>Pseudomonadati</taxon>
        <taxon>Bacteroidota</taxon>
        <taxon>Bacteroidia</taxon>
        <taxon>Bacteroidales</taxon>
        <taxon>Dysgonomonadaceae</taxon>
        <taxon>Petrimonas</taxon>
    </lineage>
</organism>